<name>A0ABT8SG51_9BURK</name>
<organism evidence="2 3">
    <name type="scientific">Variovorax ginsengisoli</name>
    <dbReference type="NCBI Taxonomy" id="363844"/>
    <lineage>
        <taxon>Bacteria</taxon>
        <taxon>Pseudomonadati</taxon>
        <taxon>Pseudomonadota</taxon>
        <taxon>Betaproteobacteria</taxon>
        <taxon>Burkholderiales</taxon>
        <taxon>Comamonadaceae</taxon>
        <taxon>Variovorax</taxon>
    </lineage>
</organism>
<dbReference type="CDD" id="cd04301">
    <property type="entry name" value="NAT_SF"/>
    <property type="match status" value="1"/>
</dbReference>
<dbReference type="GO" id="GO:0016746">
    <property type="term" value="F:acyltransferase activity"/>
    <property type="evidence" value="ECO:0007669"/>
    <property type="project" value="UniProtKB-KW"/>
</dbReference>
<dbReference type="InterPro" id="IPR016181">
    <property type="entry name" value="Acyl_CoA_acyltransferase"/>
</dbReference>
<dbReference type="InterPro" id="IPR000182">
    <property type="entry name" value="GNAT_dom"/>
</dbReference>
<accession>A0ABT8SG51</accession>
<dbReference type="EC" id="2.3.1.-" evidence="2"/>
<dbReference type="PROSITE" id="PS51186">
    <property type="entry name" value="GNAT"/>
    <property type="match status" value="1"/>
</dbReference>
<evidence type="ECO:0000313" key="2">
    <source>
        <dbReference type="EMBL" id="MDO1537911.1"/>
    </source>
</evidence>
<dbReference type="Gene3D" id="3.40.630.30">
    <property type="match status" value="1"/>
</dbReference>
<protein>
    <submittedName>
        <fullName evidence="2">GNAT family N-acetyltransferase</fullName>
        <ecNumber evidence="2">2.3.1.-</ecNumber>
    </submittedName>
</protein>
<dbReference type="Pfam" id="PF00583">
    <property type="entry name" value="Acetyltransf_1"/>
    <property type="match status" value="1"/>
</dbReference>
<evidence type="ECO:0000313" key="3">
    <source>
        <dbReference type="Proteomes" id="UP001169027"/>
    </source>
</evidence>
<sequence length="151" mass="17180">MHFHFRRAGEEDAPAVRSLSRAAYAKWVPVIGREPLPMKANYEAAVREHLIDLLEVDGMLAALVEMIPESEWLLIENLAVAPTFQRRGCARILLERAQETALALRLKGLRLFTNKLFESNVDLYLRYAFAIDREEPFMGGITVYMSKSLTA</sequence>
<dbReference type="SUPFAM" id="SSF55729">
    <property type="entry name" value="Acyl-CoA N-acyltransferases (Nat)"/>
    <property type="match status" value="1"/>
</dbReference>
<gene>
    <name evidence="2" type="ORF">Q2T77_37350</name>
</gene>
<proteinExistence type="predicted"/>
<reference evidence="2" key="1">
    <citation type="submission" date="2023-06" db="EMBL/GenBank/DDBJ databases">
        <authorList>
            <person name="Jiang Y."/>
            <person name="Liu Q."/>
        </authorList>
    </citation>
    <scope>NUCLEOTIDE SEQUENCE</scope>
    <source>
        <strain evidence="2">CGMCC 1.12090</strain>
    </source>
</reference>
<dbReference type="EMBL" id="JAUKVY010000052">
    <property type="protein sequence ID" value="MDO1537911.1"/>
    <property type="molecule type" value="Genomic_DNA"/>
</dbReference>
<dbReference type="Proteomes" id="UP001169027">
    <property type="component" value="Unassembled WGS sequence"/>
</dbReference>
<comment type="caution">
    <text evidence="2">The sequence shown here is derived from an EMBL/GenBank/DDBJ whole genome shotgun (WGS) entry which is preliminary data.</text>
</comment>
<evidence type="ECO:0000259" key="1">
    <source>
        <dbReference type="PROSITE" id="PS51186"/>
    </source>
</evidence>
<keyword evidence="2" id="KW-0808">Transferase</keyword>
<keyword evidence="2" id="KW-0012">Acyltransferase</keyword>
<keyword evidence="3" id="KW-1185">Reference proteome</keyword>
<feature type="domain" description="N-acetyltransferase" evidence="1">
    <location>
        <begin position="3"/>
        <end position="150"/>
    </location>
</feature>